<keyword evidence="1" id="KW-0472">Membrane</keyword>
<evidence type="ECO:0000256" key="1">
    <source>
        <dbReference type="SAM" id="Phobius"/>
    </source>
</evidence>
<reference evidence="2" key="1">
    <citation type="journal article" date="2020" name="Nature">
        <title>Giant virus diversity and host interactions through global metagenomics.</title>
        <authorList>
            <person name="Schulz F."/>
            <person name="Roux S."/>
            <person name="Paez-Espino D."/>
            <person name="Jungbluth S."/>
            <person name="Walsh D.A."/>
            <person name="Denef V.J."/>
            <person name="McMahon K.D."/>
            <person name="Konstantinidis K.T."/>
            <person name="Eloe-Fadrosh E.A."/>
            <person name="Kyrpides N.C."/>
            <person name="Woyke T."/>
        </authorList>
    </citation>
    <scope>NUCLEOTIDE SEQUENCE</scope>
    <source>
        <strain evidence="2">GVMAG-M-3300001351-8</strain>
    </source>
</reference>
<organism evidence="2">
    <name type="scientific">viral metagenome</name>
    <dbReference type="NCBI Taxonomy" id="1070528"/>
    <lineage>
        <taxon>unclassified sequences</taxon>
        <taxon>metagenomes</taxon>
        <taxon>organismal metagenomes</taxon>
    </lineage>
</organism>
<dbReference type="EMBL" id="MN738870">
    <property type="protein sequence ID" value="QHT29183.1"/>
    <property type="molecule type" value="Genomic_DNA"/>
</dbReference>
<feature type="transmembrane region" description="Helical" evidence="1">
    <location>
        <begin position="50"/>
        <end position="70"/>
    </location>
</feature>
<feature type="transmembrane region" description="Helical" evidence="1">
    <location>
        <begin position="15"/>
        <end position="38"/>
    </location>
</feature>
<keyword evidence="1" id="KW-0812">Transmembrane</keyword>
<dbReference type="AlphaFoldDB" id="A0A6C0EL67"/>
<protein>
    <submittedName>
        <fullName evidence="2">Uncharacterized protein</fullName>
    </submittedName>
</protein>
<proteinExistence type="predicted"/>
<accession>A0A6C0EL67</accession>
<evidence type="ECO:0000313" key="2">
    <source>
        <dbReference type="EMBL" id="QHT29183.1"/>
    </source>
</evidence>
<sequence>MDFKNKAVNHKFFDIFFLSILGFYSVSIFPINIVFTYLLTKAYLLNEKNLLNCFIIEFLGFLCLSQVYFINGYNYTVKTNNFKRLYNNLSESFPILLEYNPEMIFENLDDKLSKLVDNNEGLELNNTISIESEDDVYEVPSDKLTPAETLEAKEEPKNLKKMFFSEILKNPELISNMTKMVGSLDPDMINNFTKSMNIPK</sequence>
<name>A0A6C0EL67_9ZZZZ</name>
<keyword evidence="1" id="KW-1133">Transmembrane helix</keyword>